<dbReference type="InterPro" id="IPR045794">
    <property type="entry name" value="Trypco1"/>
</dbReference>
<accession>A0ABW0VTB0</accession>
<feature type="domain" description="Trypsin-co-occurring" evidence="1">
    <location>
        <begin position="13"/>
        <end position="105"/>
    </location>
</feature>
<dbReference type="Proteomes" id="UP001596066">
    <property type="component" value="Unassembled WGS sequence"/>
</dbReference>
<reference evidence="3" key="1">
    <citation type="journal article" date="2019" name="Int. J. Syst. Evol. Microbiol.">
        <title>The Global Catalogue of Microorganisms (GCM) 10K type strain sequencing project: providing services to taxonomists for standard genome sequencing and annotation.</title>
        <authorList>
            <consortium name="The Broad Institute Genomics Platform"/>
            <consortium name="The Broad Institute Genome Sequencing Center for Infectious Disease"/>
            <person name="Wu L."/>
            <person name="Ma J."/>
        </authorList>
    </citation>
    <scope>NUCLEOTIDE SEQUENCE [LARGE SCALE GENOMIC DNA]</scope>
    <source>
        <strain evidence="3">CGMCC 4.1622</strain>
    </source>
</reference>
<proteinExistence type="predicted"/>
<evidence type="ECO:0000313" key="2">
    <source>
        <dbReference type="EMBL" id="MFC5647425.1"/>
    </source>
</evidence>
<dbReference type="RefSeq" id="WP_346145917.1">
    <property type="nucleotide sequence ID" value="NZ_BAAAUA010000025.1"/>
</dbReference>
<dbReference type="NCBIfam" id="NF041216">
    <property type="entry name" value="CU044_2847_fam"/>
    <property type="match status" value="1"/>
</dbReference>
<evidence type="ECO:0000313" key="3">
    <source>
        <dbReference type="Proteomes" id="UP001596066"/>
    </source>
</evidence>
<comment type="caution">
    <text evidence="2">The sequence shown here is derived from an EMBL/GenBank/DDBJ whole genome shotgun (WGS) entry which is preliminary data.</text>
</comment>
<name>A0ABW0VTB0_9ACTN</name>
<evidence type="ECO:0000259" key="1">
    <source>
        <dbReference type="Pfam" id="PF19493"/>
    </source>
</evidence>
<gene>
    <name evidence="2" type="ORF">ACFPZF_39575</name>
</gene>
<dbReference type="EMBL" id="JBHSOC010000169">
    <property type="protein sequence ID" value="MFC5647425.1"/>
    <property type="molecule type" value="Genomic_DNA"/>
</dbReference>
<sequence length="106" mass="11156">MDQLLSMDLGDGSGSVAVFEVDGHLVGSDLQMAAGGGVTARARVSLEEALDQVRPALTRVVQTVRSLGPDEVELEFGLKVGGDTSVIIAKGTTEVNFAVRLKWKQS</sequence>
<protein>
    <submittedName>
        <fullName evidence="2">CU044_2847 family protein</fullName>
    </submittedName>
</protein>
<dbReference type="Pfam" id="PF19493">
    <property type="entry name" value="Trypco1"/>
    <property type="match status" value="1"/>
</dbReference>
<organism evidence="2 3">
    <name type="scientific">Kitasatospora cinereorecta</name>
    <dbReference type="NCBI Taxonomy" id="285560"/>
    <lineage>
        <taxon>Bacteria</taxon>
        <taxon>Bacillati</taxon>
        <taxon>Actinomycetota</taxon>
        <taxon>Actinomycetes</taxon>
        <taxon>Kitasatosporales</taxon>
        <taxon>Streptomycetaceae</taxon>
        <taxon>Kitasatospora</taxon>
    </lineage>
</organism>
<keyword evidence="3" id="KW-1185">Reference proteome</keyword>